<dbReference type="EMBL" id="ABCS01000039">
    <property type="protein sequence ID" value="EDM77888.1"/>
    <property type="molecule type" value="Genomic_DNA"/>
</dbReference>
<keyword evidence="2" id="KW-1185">Reference proteome</keyword>
<dbReference type="Pfam" id="PF03803">
    <property type="entry name" value="Scramblase"/>
    <property type="match status" value="1"/>
</dbReference>
<evidence type="ECO:0000313" key="1">
    <source>
        <dbReference type="EMBL" id="EDM77888.1"/>
    </source>
</evidence>
<dbReference type="AlphaFoldDB" id="A6G8H8"/>
<name>A6G8H8_9BACT</name>
<dbReference type="InterPro" id="IPR025659">
    <property type="entry name" value="Tubby-like_C"/>
</dbReference>
<dbReference type="PANTHER" id="PTHR23248">
    <property type="entry name" value="PHOSPHOLIPID SCRAMBLASE-RELATED"/>
    <property type="match status" value="1"/>
</dbReference>
<dbReference type="STRING" id="391625.PPSIR1_01637"/>
<evidence type="ECO:0000313" key="2">
    <source>
        <dbReference type="Proteomes" id="UP000005801"/>
    </source>
</evidence>
<dbReference type="eggNOG" id="COG4894">
    <property type="taxonomic scope" value="Bacteria"/>
</dbReference>
<dbReference type="InterPro" id="IPR005552">
    <property type="entry name" value="Scramblase"/>
</dbReference>
<dbReference type="Proteomes" id="UP000005801">
    <property type="component" value="Unassembled WGS sequence"/>
</dbReference>
<reference evidence="1 2" key="1">
    <citation type="submission" date="2007-06" db="EMBL/GenBank/DDBJ databases">
        <authorList>
            <person name="Shimkets L."/>
            <person name="Ferriera S."/>
            <person name="Johnson J."/>
            <person name="Kravitz S."/>
            <person name="Beeson K."/>
            <person name="Sutton G."/>
            <person name="Rogers Y.-H."/>
            <person name="Friedman R."/>
            <person name="Frazier M."/>
            <person name="Venter J.C."/>
        </authorList>
    </citation>
    <scope>NUCLEOTIDE SEQUENCE [LARGE SCALE GENOMIC DNA]</scope>
    <source>
        <strain evidence="1 2">SIR-1</strain>
    </source>
</reference>
<gene>
    <name evidence="1" type="ORF">PPSIR1_01637</name>
</gene>
<dbReference type="RefSeq" id="WP_006973023.1">
    <property type="nucleotide sequence ID" value="NZ_ABCS01000039.1"/>
</dbReference>
<dbReference type="PANTHER" id="PTHR23248:SF9">
    <property type="entry name" value="PHOSPHOLIPID SCRAMBLASE"/>
    <property type="match status" value="1"/>
</dbReference>
<sequence>MSLPAVIRSDSLVVRQKKELTEMFTDLESRNNYAIESPTGGTMLYAAESGKDGVMGFLVRSALKSSRPFKISIRDARGASVLELDRPWRWFLARLDVFDGKGVAQGAIQQRWSLLAKRFSILDASGKEVAQLHGPMLRPWTFKVMAGGSEVGKISKQWGGLLREAMTDADTFGVEFGPAMTPQLRTLTLAATFLIDFCYFEDNG</sequence>
<accession>A6G8H8</accession>
<organism evidence="1 2">
    <name type="scientific">Plesiocystis pacifica SIR-1</name>
    <dbReference type="NCBI Taxonomy" id="391625"/>
    <lineage>
        <taxon>Bacteria</taxon>
        <taxon>Pseudomonadati</taxon>
        <taxon>Myxococcota</taxon>
        <taxon>Polyangia</taxon>
        <taxon>Nannocystales</taxon>
        <taxon>Nannocystaceae</taxon>
        <taxon>Plesiocystis</taxon>
    </lineage>
</organism>
<protein>
    <recommendedName>
        <fullName evidence="3">Scramblase</fullName>
    </recommendedName>
</protein>
<dbReference type="OrthoDB" id="652307at2"/>
<proteinExistence type="predicted"/>
<dbReference type="GO" id="GO:0017128">
    <property type="term" value="F:phospholipid scramblase activity"/>
    <property type="evidence" value="ECO:0007669"/>
    <property type="project" value="InterPro"/>
</dbReference>
<dbReference type="GO" id="GO:0005886">
    <property type="term" value="C:plasma membrane"/>
    <property type="evidence" value="ECO:0007669"/>
    <property type="project" value="TreeGrafter"/>
</dbReference>
<dbReference type="SUPFAM" id="SSF54518">
    <property type="entry name" value="Tubby C-terminal domain-like"/>
    <property type="match status" value="1"/>
</dbReference>
<evidence type="ECO:0008006" key="3">
    <source>
        <dbReference type="Google" id="ProtNLM"/>
    </source>
</evidence>
<comment type="caution">
    <text evidence="1">The sequence shown here is derived from an EMBL/GenBank/DDBJ whole genome shotgun (WGS) entry which is preliminary data.</text>
</comment>